<comment type="subcellular location">
    <subcellularLocation>
        <location evidence="1">Membrane</location>
        <topology evidence="1">Multi-pass membrane protein</topology>
    </subcellularLocation>
</comment>
<dbReference type="SUPFAM" id="SSF81665">
    <property type="entry name" value="Calcium ATPase, transmembrane domain M"/>
    <property type="match status" value="1"/>
</dbReference>
<reference evidence="8" key="1">
    <citation type="submission" date="2021-01" db="EMBL/GenBank/DDBJ databases">
        <authorList>
            <person name="Corre E."/>
            <person name="Pelletier E."/>
            <person name="Niang G."/>
            <person name="Scheremetjew M."/>
            <person name="Finn R."/>
            <person name="Kale V."/>
            <person name="Holt S."/>
            <person name="Cochrane G."/>
            <person name="Meng A."/>
            <person name="Brown T."/>
            <person name="Cohen L."/>
        </authorList>
    </citation>
    <scope>NUCLEOTIDE SEQUENCE</scope>
    <source>
        <strain evidence="8">OF101</strain>
    </source>
</reference>
<keyword evidence="7" id="KW-0472">Membrane</keyword>
<keyword evidence="3" id="KW-0547">Nucleotide-binding</keyword>
<gene>
    <name evidence="8" type="ORF">ACAT0790_LOCUS70008</name>
</gene>
<keyword evidence="2" id="KW-0479">Metal-binding</keyword>
<protein>
    <submittedName>
        <fullName evidence="8">Uncharacterized protein</fullName>
    </submittedName>
</protein>
<evidence type="ECO:0000256" key="3">
    <source>
        <dbReference type="ARBA" id="ARBA00022741"/>
    </source>
</evidence>
<dbReference type="AlphaFoldDB" id="A0A7S1SFD5"/>
<evidence type="ECO:0000256" key="6">
    <source>
        <dbReference type="ARBA" id="ARBA00022967"/>
    </source>
</evidence>
<sequence>MAKQHPSGSVFSWPVLLSLALQLAVHMTVLFSGWQLAKGYRPKDFKRDVEGEFEPNLTNTLVFQLMAAMHASSFLANYEGHPFMQPLTANKALVYSLGIFIFIIFATASEAMPDLNSGLSLVASPDANFRQQTLLLLLLDIVLSVALSRGVGTLAVHLGGRAAERRARELGLGLPTEKAPKTAPKAGREA</sequence>
<dbReference type="PANTHER" id="PTHR45630">
    <property type="entry name" value="CATION-TRANSPORTING ATPASE-RELATED"/>
    <property type="match status" value="1"/>
</dbReference>
<dbReference type="GO" id="GO:0006874">
    <property type="term" value="P:intracellular calcium ion homeostasis"/>
    <property type="evidence" value="ECO:0007669"/>
    <property type="project" value="TreeGrafter"/>
</dbReference>
<dbReference type="InterPro" id="IPR006544">
    <property type="entry name" value="P-type_TPase_V"/>
</dbReference>
<evidence type="ECO:0000256" key="4">
    <source>
        <dbReference type="ARBA" id="ARBA00022840"/>
    </source>
</evidence>
<keyword evidence="5" id="KW-0460">Magnesium</keyword>
<name>A0A7S1SFD5_ALECA</name>
<evidence type="ECO:0000256" key="1">
    <source>
        <dbReference type="ARBA" id="ARBA00004141"/>
    </source>
</evidence>
<dbReference type="EMBL" id="HBGE01117351">
    <property type="protein sequence ID" value="CAD9193231.1"/>
    <property type="molecule type" value="Transcribed_RNA"/>
</dbReference>
<dbReference type="GO" id="GO:0019829">
    <property type="term" value="F:ATPase-coupled monoatomic cation transmembrane transporter activity"/>
    <property type="evidence" value="ECO:0007669"/>
    <property type="project" value="TreeGrafter"/>
</dbReference>
<feature type="transmembrane region" description="Helical" evidence="7">
    <location>
        <begin position="133"/>
        <end position="158"/>
    </location>
</feature>
<dbReference type="InterPro" id="IPR023298">
    <property type="entry name" value="ATPase_P-typ_TM_dom_sf"/>
</dbReference>
<keyword evidence="6" id="KW-1278">Translocase</keyword>
<dbReference type="PANTHER" id="PTHR45630:SF7">
    <property type="entry name" value="ENDOPLASMIC RETICULUM TRANSMEMBRANE HELIX TRANSLOCASE"/>
    <property type="match status" value="1"/>
</dbReference>
<organism evidence="8">
    <name type="scientific">Alexandrium catenella</name>
    <name type="common">Red tide dinoflagellate</name>
    <name type="synonym">Gonyaulax catenella</name>
    <dbReference type="NCBI Taxonomy" id="2925"/>
    <lineage>
        <taxon>Eukaryota</taxon>
        <taxon>Sar</taxon>
        <taxon>Alveolata</taxon>
        <taxon>Dinophyceae</taxon>
        <taxon>Gonyaulacales</taxon>
        <taxon>Pyrocystaceae</taxon>
        <taxon>Alexandrium</taxon>
    </lineage>
</organism>
<evidence type="ECO:0000313" key="8">
    <source>
        <dbReference type="EMBL" id="CAD9193231.1"/>
    </source>
</evidence>
<evidence type="ECO:0000256" key="2">
    <source>
        <dbReference type="ARBA" id="ARBA00022723"/>
    </source>
</evidence>
<keyword evidence="7" id="KW-1133">Transmembrane helix</keyword>
<dbReference type="GO" id="GO:0005524">
    <property type="term" value="F:ATP binding"/>
    <property type="evidence" value="ECO:0007669"/>
    <property type="project" value="UniProtKB-KW"/>
</dbReference>
<evidence type="ECO:0000256" key="5">
    <source>
        <dbReference type="ARBA" id="ARBA00022842"/>
    </source>
</evidence>
<accession>A0A7S1SFD5</accession>
<dbReference type="GO" id="GO:0005789">
    <property type="term" value="C:endoplasmic reticulum membrane"/>
    <property type="evidence" value="ECO:0007669"/>
    <property type="project" value="TreeGrafter"/>
</dbReference>
<feature type="transmembrane region" description="Helical" evidence="7">
    <location>
        <begin position="92"/>
        <end position="113"/>
    </location>
</feature>
<evidence type="ECO:0000256" key="7">
    <source>
        <dbReference type="SAM" id="Phobius"/>
    </source>
</evidence>
<keyword evidence="7" id="KW-0812">Transmembrane</keyword>
<keyword evidence="4" id="KW-0067">ATP-binding</keyword>
<proteinExistence type="predicted"/>
<dbReference type="GO" id="GO:0046872">
    <property type="term" value="F:metal ion binding"/>
    <property type="evidence" value="ECO:0007669"/>
    <property type="project" value="UniProtKB-KW"/>
</dbReference>
<dbReference type="GO" id="GO:0015662">
    <property type="term" value="F:P-type ion transporter activity"/>
    <property type="evidence" value="ECO:0007669"/>
    <property type="project" value="TreeGrafter"/>
</dbReference>